<dbReference type="PANTHER" id="PTHR46601:SF1">
    <property type="entry name" value="ADF-H DOMAIN-CONTAINING PROTEIN"/>
    <property type="match status" value="1"/>
</dbReference>
<dbReference type="EMBL" id="JAZGQO010000001">
    <property type="protein sequence ID" value="KAK6194922.1"/>
    <property type="molecule type" value="Genomic_DNA"/>
</dbReference>
<gene>
    <name evidence="1" type="ORF">SNE40_000452</name>
</gene>
<evidence type="ECO:0000313" key="2">
    <source>
        <dbReference type="Proteomes" id="UP001347796"/>
    </source>
</evidence>
<name>A0AAN8Q296_PATCE</name>
<dbReference type="PANTHER" id="PTHR46601">
    <property type="entry name" value="ULP_PROTEASE DOMAIN-CONTAINING PROTEIN"/>
    <property type="match status" value="1"/>
</dbReference>
<evidence type="ECO:0000313" key="1">
    <source>
        <dbReference type="EMBL" id="KAK6194922.1"/>
    </source>
</evidence>
<comment type="caution">
    <text evidence="1">The sequence shown here is derived from an EMBL/GenBank/DDBJ whole genome shotgun (WGS) entry which is preliminary data.</text>
</comment>
<reference evidence="1 2" key="1">
    <citation type="submission" date="2024-01" db="EMBL/GenBank/DDBJ databases">
        <title>The genome of the rayed Mediterranean limpet Patella caerulea (Linnaeus, 1758).</title>
        <authorList>
            <person name="Anh-Thu Weber A."/>
            <person name="Halstead-Nussloch G."/>
        </authorList>
    </citation>
    <scope>NUCLEOTIDE SEQUENCE [LARGE SCALE GENOMIC DNA]</scope>
    <source>
        <strain evidence="1">AATW-2023a</strain>
        <tissue evidence="1">Whole specimen</tissue>
    </source>
</reference>
<dbReference type="AlphaFoldDB" id="A0AAN8Q296"/>
<dbReference type="Proteomes" id="UP001347796">
    <property type="component" value="Unassembled WGS sequence"/>
</dbReference>
<proteinExistence type="predicted"/>
<organism evidence="1 2">
    <name type="scientific">Patella caerulea</name>
    <name type="common">Rayed Mediterranean limpet</name>
    <dbReference type="NCBI Taxonomy" id="87958"/>
    <lineage>
        <taxon>Eukaryota</taxon>
        <taxon>Metazoa</taxon>
        <taxon>Spiralia</taxon>
        <taxon>Lophotrochozoa</taxon>
        <taxon>Mollusca</taxon>
        <taxon>Gastropoda</taxon>
        <taxon>Patellogastropoda</taxon>
        <taxon>Patelloidea</taxon>
        <taxon>Patellidae</taxon>
        <taxon>Patella</taxon>
    </lineage>
</organism>
<keyword evidence="2" id="KW-1185">Reference proteome</keyword>
<accession>A0AAN8Q296</accession>
<sequence>MEMQCLRKLSVPVSDNPERNLDLNDNIDELTKIIPDNKEINYNTWKRVDGEKNIKKMKLVNVKKSEFIGIIKTELEDFRMRLQNEGTVSTDETFKGATSSESHDCSHGLHPAVAYIKRDGSLQHRSFVVISNELAHNTSTVWSILDILIPQLKQIVANLEYIHYLTDSSSSQYRNKHIFHVIANHLELFNVAARDGLGGATKRFVAPLGLQLQPCVKLHYCG</sequence>
<protein>
    <submittedName>
        <fullName evidence="1">Uncharacterized protein</fullName>
    </submittedName>
</protein>